<protein>
    <submittedName>
        <fullName evidence="2">Uncharacterized protein</fullName>
    </submittedName>
</protein>
<gene>
    <name evidence="2" type="ORF">Sangu_2423100</name>
</gene>
<evidence type="ECO:0000256" key="1">
    <source>
        <dbReference type="SAM" id="MobiDB-lite"/>
    </source>
</evidence>
<dbReference type="EMBL" id="JACGWK010000016">
    <property type="protein sequence ID" value="KAL0311284.1"/>
    <property type="molecule type" value="Genomic_DNA"/>
</dbReference>
<organism evidence="2">
    <name type="scientific">Sesamum angustifolium</name>
    <dbReference type="NCBI Taxonomy" id="2727405"/>
    <lineage>
        <taxon>Eukaryota</taxon>
        <taxon>Viridiplantae</taxon>
        <taxon>Streptophyta</taxon>
        <taxon>Embryophyta</taxon>
        <taxon>Tracheophyta</taxon>
        <taxon>Spermatophyta</taxon>
        <taxon>Magnoliopsida</taxon>
        <taxon>eudicotyledons</taxon>
        <taxon>Gunneridae</taxon>
        <taxon>Pentapetalae</taxon>
        <taxon>asterids</taxon>
        <taxon>lamiids</taxon>
        <taxon>Lamiales</taxon>
        <taxon>Pedaliaceae</taxon>
        <taxon>Sesamum</taxon>
    </lineage>
</organism>
<comment type="caution">
    <text evidence="2">The sequence shown here is derived from an EMBL/GenBank/DDBJ whole genome shotgun (WGS) entry which is preliminary data.</text>
</comment>
<feature type="region of interest" description="Disordered" evidence="1">
    <location>
        <begin position="37"/>
        <end position="117"/>
    </location>
</feature>
<name>A0AAW2KXQ7_9LAMI</name>
<proteinExistence type="predicted"/>
<reference evidence="2" key="2">
    <citation type="journal article" date="2024" name="Plant">
        <title>Genomic evolution and insights into agronomic trait innovations of Sesamum species.</title>
        <authorList>
            <person name="Miao H."/>
            <person name="Wang L."/>
            <person name="Qu L."/>
            <person name="Liu H."/>
            <person name="Sun Y."/>
            <person name="Le M."/>
            <person name="Wang Q."/>
            <person name="Wei S."/>
            <person name="Zheng Y."/>
            <person name="Lin W."/>
            <person name="Duan Y."/>
            <person name="Cao H."/>
            <person name="Xiong S."/>
            <person name="Wang X."/>
            <person name="Wei L."/>
            <person name="Li C."/>
            <person name="Ma Q."/>
            <person name="Ju M."/>
            <person name="Zhao R."/>
            <person name="Li G."/>
            <person name="Mu C."/>
            <person name="Tian Q."/>
            <person name="Mei H."/>
            <person name="Zhang T."/>
            <person name="Gao T."/>
            <person name="Zhang H."/>
        </authorList>
    </citation>
    <scope>NUCLEOTIDE SEQUENCE</scope>
    <source>
        <strain evidence="2">G01</strain>
    </source>
</reference>
<reference evidence="2" key="1">
    <citation type="submission" date="2020-06" db="EMBL/GenBank/DDBJ databases">
        <authorList>
            <person name="Li T."/>
            <person name="Hu X."/>
            <person name="Zhang T."/>
            <person name="Song X."/>
            <person name="Zhang H."/>
            <person name="Dai N."/>
            <person name="Sheng W."/>
            <person name="Hou X."/>
            <person name="Wei L."/>
        </authorList>
    </citation>
    <scope>NUCLEOTIDE SEQUENCE</scope>
    <source>
        <strain evidence="2">G01</strain>
        <tissue evidence="2">Leaf</tissue>
    </source>
</reference>
<dbReference type="AlphaFoldDB" id="A0AAW2KXQ7"/>
<sequence>MTLRLRREESCGGIGPVTMPAKRMSWLSSESCAIAGERVPARPGEPERPVPSVRMVTREEEEEQVTPAKEEQGSTEAEEKFQEEKKRGAAEEGTSMREFLMSRNAAKSVGWMREIAD</sequence>
<accession>A0AAW2KXQ7</accession>
<evidence type="ECO:0000313" key="2">
    <source>
        <dbReference type="EMBL" id="KAL0311284.1"/>
    </source>
</evidence>
<feature type="compositionally biased region" description="Basic and acidic residues" evidence="1">
    <location>
        <begin position="68"/>
        <end position="90"/>
    </location>
</feature>